<dbReference type="InterPro" id="IPR050563">
    <property type="entry name" value="4-hydroxybenzoyl-CoA_TE"/>
</dbReference>
<dbReference type="GO" id="GO:0047617">
    <property type="term" value="F:fatty acyl-CoA hydrolase activity"/>
    <property type="evidence" value="ECO:0007669"/>
    <property type="project" value="TreeGrafter"/>
</dbReference>
<evidence type="ECO:0000256" key="1">
    <source>
        <dbReference type="ARBA" id="ARBA00005953"/>
    </source>
</evidence>
<organism evidence="3">
    <name type="scientific">Ignavibacterium album</name>
    <dbReference type="NCBI Taxonomy" id="591197"/>
    <lineage>
        <taxon>Bacteria</taxon>
        <taxon>Pseudomonadati</taxon>
        <taxon>Ignavibacteriota</taxon>
        <taxon>Ignavibacteria</taxon>
        <taxon>Ignavibacteriales</taxon>
        <taxon>Ignavibacteriaceae</taxon>
        <taxon>Ignavibacterium</taxon>
    </lineage>
</organism>
<proteinExistence type="inferred from homology"/>
<reference evidence="3" key="1">
    <citation type="journal article" date="2020" name="mSystems">
        <title>Genome- and Community-Level Interaction Insights into Carbon Utilization and Element Cycling Functions of Hydrothermarchaeota in Hydrothermal Sediment.</title>
        <authorList>
            <person name="Zhou Z."/>
            <person name="Liu Y."/>
            <person name="Xu W."/>
            <person name="Pan J."/>
            <person name="Luo Z.H."/>
            <person name="Li M."/>
        </authorList>
    </citation>
    <scope>NUCLEOTIDE SEQUENCE [LARGE SCALE GENOMIC DNA]</scope>
    <source>
        <strain evidence="3">SpSt-500</strain>
    </source>
</reference>
<evidence type="ECO:0000256" key="2">
    <source>
        <dbReference type="ARBA" id="ARBA00022801"/>
    </source>
</evidence>
<dbReference type="Pfam" id="PF13279">
    <property type="entry name" value="4HBT_2"/>
    <property type="match status" value="1"/>
</dbReference>
<protein>
    <submittedName>
        <fullName evidence="3">Thioesterase</fullName>
    </submittedName>
</protein>
<sequence length="146" mass="16622">MQRIKIDLPNKFLFSTDISVRVYDVNFAGHLSNDSILSMVHEARILFLKNWGFSEVDTCGAGIIMFDAALQYKSQGYHGDVLVFEVTVDNFTKIGCDFFFKITNKATGKEIARAKTGIAFFDYKNNKLVSVPEKFIQLIDKLKNHQ</sequence>
<comment type="caution">
    <text evidence="3">The sequence shown here is derived from an EMBL/GenBank/DDBJ whole genome shotgun (WGS) entry which is preliminary data.</text>
</comment>
<name>A0A832DFZ0_9BACT</name>
<accession>A0A832DFZ0</accession>
<keyword evidence="2" id="KW-0378">Hydrolase</keyword>
<dbReference type="PANTHER" id="PTHR31793">
    <property type="entry name" value="4-HYDROXYBENZOYL-COA THIOESTERASE FAMILY MEMBER"/>
    <property type="match status" value="1"/>
</dbReference>
<dbReference type="Gene3D" id="3.10.129.10">
    <property type="entry name" value="Hotdog Thioesterase"/>
    <property type="match status" value="1"/>
</dbReference>
<comment type="similarity">
    <text evidence="1">Belongs to the 4-hydroxybenzoyl-CoA thioesterase family.</text>
</comment>
<dbReference type="InterPro" id="IPR029069">
    <property type="entry name" value="HotDog_dom_sf"/>
</dbReference>
<dbReference type="AlphaFoldDB" id="A0A832DFZ0"/>
<gene>
    <name evidence="3" type="ORF">ENS56_07985</name>
</gene>
<dbReference type="CDD" id="cd00586">
    <property type="entry name" value="4HBT"/>
    <property type="match status" value="1"/>
</dbReference>
<dbReference type="SUPFAM" id="SSF54637">
    <property type="entry name" value="Thioesterase/thiol ester dehydrase-isomerase"/>
    <property type="match status" value="1"/>
</dbReference>
<dbReference type="EMBL" id="DSVI01000008">
    <property type="protein sequence ID" value="HGT47959.1"/>
    <property type="molecule type" value="Genomic_DNA"/>
</dbReference>
<evidence type="ECO:0000313" key="3">
    <source>
        <dbReference type="EMBL" id="HGT47959.1"/>
    </source>
</evidence>
<dbReference type="PANTHER" id="PTHR31793:SF27">
    <property type="entry name" value="NOVEL THIOESTERASE SUPERFAMILY DOMAIN AND SAPOSIN A-TYPE DOMAIN CONTAINING PROTEIN (0610012H03RIK)"/>
    <property type="match status" value="1"/>
</dbReference>